<protein>
    <submittedName>
        <fullName evidence="2">Unannotated protein</fullName>
    </submittedName>
</protein>
<reference evidence="2" key="1">
    <citation type="submission" date="2020-05" db="EMBL/GenBank/DDBJ databases">
        <authorList>
            <person name="Chiriac C."/>
            <person name="Salcher M."/>
            <person name="Ghai R."/>
            <person name="Kavagutti S V."/>
        </authorList>
    </citation>
    <scope>NUCLEOTIDE SEQUENCE</scope>
</reference>
<feature type="region of interest" description="Disordered" evidence="1">
    <location>
        <begin position="73"/>
        <end position="101"/>
    </location>
</feature>
<organism evidence="2">
    <name type="scientific">freshwater metagenome</name>
    <dbReference type="NCBI Taxonomy" id="449393"/>
    <lineage>
        <taxon>unclassified sequences</taxon>
        <taxon>metagenomes</taxon>
        <taxon>ecological metagenomes</taxon>
    </lineage>
</organism>
<name>A0A6J7QSA9_9ZZZZ</name>
<evidence type="ECO:0000313" key="2">
    <source>
        <dbReference type="EMBL" id="CAB5019795.1"/>
    </source>
</evidence>
<sequence length="101" mass="10483">MARIIFAVSGLTTFTLSRVADGVKCPLASLVPATTVGETRIPLLAIVAKTLVACIAVNEYPCPNATVGAVVPDQSFSEGNKPADSPGNPEPVLLPIPNDRR</sequence>
<gene>
    <name evidence="2" type="ORF">UFOPK4114_00772</name>
</gene>
<evidence type="ECO:0000256" key="1">
    <source>
        <dbReference type="SAM" id="MobiDB-lite"/>
    </source>
</evidence>
<proteinExistence type="predicted"/>
<dbReference type="EMBL" id="CAFBPP010000031">
    <property type="protein sequence ID" value="CAB5019795.1"/>
    <property type="molecule type" value="Genomic_DNA"/>
</dbReference>
<dbReference type="AlphaFoldDB" id="A0A6J7QSA9"/>
<accession>A0A6J7QSA9</accession>